<accession>A0ABN7XII6</accession>
<evidence type="ECO:0000313" key="2">
    <source>
        <dbReference type="Proteomes" id="UP000789901"/>
    </source>
</evidence>
<proteinExistence type="predicted"/>
<dbReference type="Proteomes" id="UP000789901">
    <property type="component" value="Unassembled WGS sequence"/>
</dbReference>
<gene>
    <name evidence="1" type="ORF">GMARGA_LOCUS43052</name>
</gene>
<sequence>NQNTLSSQQRTGVFFKPRKLNEFNSDFLSESEDYDDVQSSLVKEVINISGEVHVILKNARQPCLEIQDDDSFIPNDVELIRGQSELQIITGPNMGGKSTYIKQ</sequence>
<feature type="non-terminal residue" evidence="1">
    <location>
        <position position="1"/>
    </location>
</feature>
<dbReference type="Gene3D" id="3.40.50.300">
    <property type="entry name" value="P-loop containing nucleotide triphosphate hydrolases"/>
    <property type="match status" value="1"/>
</dbReference>
<reference evidence="1 2" key="1">
    <citation type="submission" date="2021-06" db="EMBL/GenBank/DDBJ databases">
        <authorList>
            <person name="Kallberg Y."/>
            <person name="Tangrot J."/>
            <person name="Rosling A."/>
        </authorList>
    </citation>
    <scope>NUCLEOTIDE SEQUENCE [LARGE SCALE GENOMIC DNA]</scope>
    <source>
        <strain evidence="1 2">120-4 pot B 10/14</strain>
    </source>
</reference>
<feature type="non-terminal residue" evidence="1">
    <location>
        <position position="103"/>
    </location>
</feature>
<evidence type="ECO:0000313" key="1">
    <source>
        <dbReference type="EMBL" id="CAG8854231.1"/>
    </source>
</evidence>
<comment type="caution">
    <text evidence="1">The sequence shown here is derived from an EMBL/GenBank/DDBJ whole genome shotgun (WGS) entry which is preliminary data.</text>
</comment>
<keyword evidence="2" id="KW-1185">Reference proteome</keyword>
<dbReference type="InterPro" id="IPR027417">
    <property type="entry name" value="P-loop_NTPase"/>
</dbReference>
<dbReference type="PANTHER" id="PTHR11361:SF35">
    <property type="entry name" value="DNA MISMATCH REPAIR PROTEIN MSH2"/>
    <property type="match status" value="1"/>
</dbReference>
<dbReference type="InterPro" id="IPR045076">
    <property type="entry name" value="MutS"/>
</dbReference>
<dbReference type="PANTHER" id="PTHR11361">
    <property type="entry name" value="DNA MISMATCH REPAIR PROTEIN MUTS FAMILY MEMBER"/>
    <property type="match status" value="1"/>
</dbReference>
<protein>
    <submittedName>
        <fullName evidence="1">5673_t:CDS:1</fullName>
    </submittedName>
</protein>
<name>A0ABN7XII6_GIGMA</name>
<dbReference type="EMBL" id="CAJVQB010135068">
    <property type="protein sequence ID" value="CAG8854231.1"/>
    <property type="molecule type" value="Genomic_DNA"/>
</dbReference>
<dbReference type="SUPFAM" id="SSF52540">
    <property type="entry name" value="P-loop containing nucleoside triphosphate hydrolases"/>
    <property type="match status" value="1"/>
</dbReference>
<organism evidence="1 2">
    <name type="scientific">Gigaspora margarita</name>
    <dbReference type="NCBI Taxonomy" id="4874"/>
    <lineage>
        <taxon>Eukaryota</taxon>
        <taxon>Fungi</taxon>
        <taxon>Fungi incertae sedis</taxon>
        <taxon>Mucoromycota</taxon>
        <taxon>Glomeromycotina</taxon>
        <taxon>Glomeromycetes</taxon>
        <taxon>Diversisporales</taxon>
        <taxon>Gigasporaceae</taxon>
        <taxon>Gigaspora</taxon>
    </lineage>
</organism>